<organism evidence="2 3">
    <name type="scientific">Corynebacterium amycolatum</name>
    <dbReference type="NCBI Taxonomy" id="43765"/>
    <lineage>
        <taxon>Bacteria</taxon>
        <taxon>Bacillati</taxon>
        <taxon>Actinomycetota</taxon>
        <taxon>Actinomycetes</taxon>
        <taxon>Mycobacteriales</taxon>
        <taxon>Corynebacteriaceae</taxon>
        <taxon>Corynebacterium</taxon>
    </lineage>
</organism>
<dbReference type="AlphaFoldDB" id="A0AB38XWL5"/>
<sequence length="67" mass="7603">MSTSSTRRARAFIIRKPFLAALITAVSVLTVMTLLLATLMLIQNRMSQTQQTTQFWQAYKNGEDLPK</sequence>
<reference evidence="2" key="1">
    <citation type="submission" date="2023-03" db="EMBL/GenBank/DDBJ databases">
        <title>Corynebacterium amycolatum SB-1.</title>
        <authorList>
            <person name="Jo H."/>
        </authorList>
    </citation>
    <scope>NUCLEOTIDE SEQUENCE</scope>
    <source>
        <strain evidence="2">SB-1</strain>
    </source>
</reference>
<keyword evidence="1" id="KW-1133">Transmembrane helix</keyword>
<dbReference type="RefSeq" id="WP_038627209.1">
    <property type="nucleotide sequence ID" value="NZ_CP046975.1"/>
</dbReference>
<dbReference type="GeneID" id="92767866"/>
<evidence type="ECO:0000256" key="1">
    <source>
        <dbReference type="SAM" id="Phobius"/>
    </source>
</evidence>
<keyword evidence="1" id="KW-0472">Membrane</keyword>
<proteinExistence type="predicted"/>
<name>A0AB38XWL5_CORAY</name>
<gene>
    <name evidence="2" type="ORF">P2W56_02330</name>
</gene>
<dbReference type="EMBL" id="CP120206">
    <property type="protein sequence ID" value="WET44308.1"/>
    <property type="molecule type" value="Genomic_DNA"/>
</dbReference>
<feature type="transmembrane region" description="Helical" evidence="1">
    <location>
        <begin position="20"/>
        <end position="42"/>
    </location>
</feature>
<accession>A0AB38XWL5</accession>
<dbReference type="Proteomes" id="UP001220238">
    <property type="component" value="Chromosome"/>
</dbReference>
<evidence type="ECO:0000313" key="3">
    <source>
        <dbReference type="Proteomes" id="UP001220238"/>
    </source>
</evidence>
<keyword evidence="1" id="KW-0812">Transmembrane</keyword>
<protein>
    <submittedName>
        <fullName evidence="2">Uncharacterized protein</fullName>
    </submittedName>
</protein>
<evidence type="ECO:0000313" key="2">
    <source>
        <dbReference type="EMBL" id="WET44308.1"/>
    </source>
</evidence>